<reference evidence="1" key="1">
    <citation type="submission" date="2021-03" db="EMBL/GenBank/DDBJ databases">
        <title>Genomic Encyclopedia of Type Strains, Phase IV (KMG-IV): sequencing the most valuable type-strain genomes for metagenomic binning, comparative biology and taxonomic classification.</title>
        <authorList>
            <person name="Goeker M."/>
        </authorList>
    </citation>
    <scope>NUCLEOTIDE SEQUENCE</scope>
    <source>
        <strain evidence="1">DSM 23564</strain>
    </source>
</reference>
<dbReference type="PANTHER" id="PTHR43546:SF8">
    <property type="entry name" value="METALLO-BETA-LACTAMASE DOMAIN-CONTAINING PROTEIN"/>
    <property type="match status" value="1"/>
</dbReference>
<evidence type="ECO:0000313" key="1">
    <source>
        <dbReference type="EMBL" id="MBP1921580.1"/>
    </source>
</evidence>
<keyword evidence="2" id="KW-1185">Reference proteome</keyword>
<dbReference type="Pfam" id="PF13483">
    <property type="entry name" value="Lactamase_B_3"/>
    <property type="match status" value="1"/>
</dbReference>
<dbReference type="EMBL" id="JAGGKQ010000003">
    <property type="protein sequence ID" value="MBP1921580.1"/>
    <property type="molecule type" value="Genomic_DNA"/>
</dbReference>
<sequence length="257" mass="27892">MATLKETAGRWGNMTVRYDGLTVEWLGYATARVAAVDGPTVYTDPGRYGVLDDYWTRDGDLVLVTHDHHYDPEGIRSVADPGATLVIYEAVDPDRIDRDVESVESLSDDYDVIRVDDEAEFEVELDDGTVTVWTVPTYNDPEGPRADADGTVPHPEGFGCGFLFSIGDRTAFWPGDGDALDGFAELDVDLFLANIGGGDIVSDRHESADLAEGMAPELVVPIHYDTFDALEADGEAFAGDVASRSIPAALDERSVNR</sequence>
<dbReference type="AlphaFoldDB" id="A0A8T4GD56"/>
<dbReference type="Proteomes" id="UP000823588">
    <property type="component" value="Unassembled WGS sequence"/>
</dbReference>
<dbReference type="SUPFAM" id="SSF56281">
    <property type="entry name" value="Metallo-hydrolase/oxidoreductase"/>
    <property type="match status" value="1"/>
</dbReference>
<protein>
    <submittedName>
        <fullName evidence="1">L-ascorbate metabolism protein UlaG (Beta-lactamase superfamily)</fullName>
    </submittedName>
</protein>
<dbReference type="InterPro" id="IPR050114">
    <property type="entry name" value="UPF0173_UPF0282_UlaG_hydrolase"/>
</dbReference>
<evidence type="ECO:0000313" key="2">
    <source>
        <dbReference type="Proteomes" id="UP000823588"/>
    </source>
</evidence>
<accession>A0A8T4GD56</accession>
<comment type="caution">
    <text evidence="1">The sequence shown here is derived from an EMBL/GenBank/DDBJ whole genome shotgun (WGS) entry which is preliminary data.</text>
</comment>
<dbReference type="Gene3D" id="3.60.15.10">
    <property type="entry name" value="Ribonuclease Z/Hydroxyacylglutathione hydrolase-like"/>
    <property type="match status" value="1"/>
</dbReference>
<proteinExistence type="predicted"/>
<name>A0A8T4GD56_9EURY</name>
<dbReference type="InterPro" id="IPR036866">
    <property type="entry name" value="RibonucZ/Hydroxyglut_hydro"/>
</dbReference>
<gene>
    <name evidence="1" type="ORF">J2751_000573</name>
</gene>
<organism evidence="1 2">
    <name type="scientific">Halorubrum alkaliphilum</name>
    <dbReference type="NCBI Taxonomy" id="261290"/>
    <lineage>
        <taxon>Archaea</taxon>
        <taxon>Methanobacteriati</taxon>
        <taxon>Methanobacteriota</taxon>
        <taxon>Stenosarchaea group</taxon>
        <taxon>Halobacteria</taxon>
        <taxon>Halobacteriales</taxon>
        <taxon>Haloferacaceae</taxon>
        <taxon>Halorubrum</taxon>
    </lineage>
</organism>
<dbReference type="PANTHER" id="PTHR43546">
    <property type="entry name" value="UPF0173 METAL-DEPENDENT HYDROLASE MJ1163-RELATED"/>
    <property type="match status" value="1"/>
</dbReference>